<proteinExistence type="predicted"/>
<evidence type="ECO:0000313" key="3">
    <source>
        <dbReference type="Proteomes" id="UP000323225"/>
    </source>
</evidence>
<dbReference type="Pfam" id="PF01541">
    <property type="entry name" value="GIY-YIG"/>
    <property type="match status" value="1"/>
</dbReference>
<reference evidence="2 3" key="1">
    <citation type="submission" date="2019-09" db="EMBL/GenBank/DDBJ databases">
        <authorList>
            <person name="Kritzky A."/>
            <person name="Schelkanova E.Y."/>
            <person name="Alkhova Z.V."/>
            <person name="Smirnova N.I."/>
        </authorList>
    </citation>
    <scope>NUCLEOTIDE SEQUENCE [LARGE SCALE GENOMIC DNA]</scope>
    <source>
        <strain evidence="2 3">M1526</strain>
    </source>
</reference>
<dbReference type="PROSITE" id="PS50164">
    <property type="entry name" value="GIY_YIG"/>
    <property type="match status" value="1"/>
</dbReference>
<dbReference type="SUPFAM" id="SSF82771">
    <property type="entry name" value="GIY-YIG endonuclease"/>
    <property type="match status" value="1"/>
</dbReference>
<organism evidence="2 3">
    <name type="scientific">Vibrio cholerae</name>
    <dbReference type="NCBI Taxonomy" id="666"/>
    <lineage>
        <taxon>Bacteria</taxon>
        <taxon>Pseudomonadati</taxon>
        <taxon>Pseudomonadota</taxon>
        <taxon>Gammaproteobacteria</taxon>
        <taxon>Vibrionales</taxon>
        <taxon>Vibrionaceae</taxon>
        <taxon>Vibrio</taxon>
    </lineage>
</organism>
<dbReference type="InterPro" id="IPR035901">
    <property type="entry name" value="GIY-YIG_endonuc_sf"/>
</dbReference>
<comment type="caution">
    <text evidence="2">The sequence shown here is derived from an EMBL/GenBank/DDBJ whole genome shotgun (WGS) entry which is preliminary data.</text>
</comment>
<gene>
    <name evidence="2" type="ORF">F0M16_16470</name>
</gene>
<dbReference type="AlphaFoldDB" id="A0A5B1C2I0"/>
<name>A0A5B1C2I0_VIBCL</name>
<feature type="domain" description="GIY-YIG" evidence="1">
    <location>
        <begin position="138"/>
        <end position="231"/>
    </location>
</feature>
<dbReference type="Proteomes" id="UP000323225">
    <property type="component" value="Unassembled WGS sequence"/>
</dbReference>
<dbReference type="SMART" id="SM00465">
    <property type="entry name" value="GIYc"/>
    <property type="match status" value="1"/>
</dbReference>
<dbReference type="Gene3D" id="3.40.1440.10">
    <property type="entry name" value="GIY-YIG endonuclease"/>
    <property type="match status" value="1"/>
</dbReference>
<evidence type="ECO:0000259" key="1">
    <source>
        <dbReference type="PROSITE" id="PS50164"/>
    </source>
</evidence>
<dbReference type="InterPro" id="IPR000305">
    <property type="entry name" value="GIY-YIG_endonuc"/>
</dbReference>
<dbReference type="EMBL" id="VUAA01000019">
    <property type="protein sequence ID" value="KAA1253669.1"/>
    <property type="molecule type" value="Genomic_DNA"/>
</dbReference>
<evidence type="ECO:0000313" key="2">
    <source>
        <dbReference type="EMBL" id="KAA1253669.1"/>
    </source>
</evidence>
<accession>A0A5B1C2I0</accession>
<protein>
    <recommendedName>
        <fullName evidence="1">GIY-YIG domain-containing protein</fullName>
    </recommendedName>
</protein>
<sequence>MKEFYYEIKCQKQDSLGSWAFPPMYSGLLKAKDKNAARKALEDEFDVELPCRVLKKDFEKSPYLLKLREHDGTDEYLNRLFENRKCKECSNSFRRIDLYNDHNEQYKGIEFCSRECQQKYGKKHIGFNASCIDKTKGNAPVIYKITNTAENKHYIGKTLQVFTLRWYQHFFQGGECKFHKAIRNTKLTDWEFSVLEIIGESPEGMPIEEYVLSRETHWMKKYDSIDNGYNSQVSSITVHGHQEEG</sequence>